<dbReference type="Proteomes" id="UP000482671">
    <property type="component" value="Unassembled WGS sequence"/>
</dbReference>
<evidence type="ECO:0000313" key="2">
    <source>
        <dbReference type="EMBL" id="MTV01591.1"/>
    </source>
</evidence>
<protein>
    <recommendedName>
        <fullName evidence="5">Transposase</fullName>
    </recommendedName>
</protein>
<evidence type="ECO:0000313" key="1">
    <source>
        <dbReference type="EMBL" id="MTU41106.1"/>
    </source>
</evidence>
<evidence type="ECO:0000313" key="3">
    <source>
        <dbReference type="Proteomes" id="UP000434916"/>
    </source>
</evidence>
<dbReference type="EMBL" id="WNCN01000029">
    <property type="protein sequence ID" value="MTU41106.1"/>
    <property type="molecule type" value="Genomic_DNA"/>
</dbReference>
<evidence type="ECO:0008006" key="5">
    <source>
        <dbReference type="Google" id="ProtNLM"/>
    </source>
</evidence>
<organism evidence="2 4">
    <name type="scientific">Parabacteroides merdae</name>
    <dbReference type="NCBI Taxonomy" id="46503"/>
    <lineage>
        <taxon>Bacteria</taxon>
        <taxon>Pseudomonadati</taxon>
        <taxon>Bacteroidota</taxon>
        <taxon>Bacteroidia</taxon>
        <taxon>Bacteroidales</taxon>
        <taxon>Tannerellaceae</taxon>
        <taxon>Parabacteroides</taxon>
    </lineage>
</organism>
<name>A0A9Q4WSD8_9BACT</name>
<comment type="caution">
    <text evidence="2">The sequence shown here is derived from an EMBL/GenBank/DDBJ whole genome shotgun (WGS) entry which is preliminary data.</text>
</comment>
<sequence>MKTLREFAVGIKRDKEAVQNAMDIYLNNGVLERTVNKTKAIKRQMFNRANITLLVNKLISLNT</sequence>
<proteinExistence type="predicted"/>
<gene>
    <name evidence="1" type="ORF">GMD82_16995</name>
    <name evidence="2" type="ORF">GME02_07885</name>
</gene>
<dbReference type="EMBL" id="WNDD01000007">
    <property type="protein sequence ID" value="MTV01591.1"/>
    <property type="molecule type" value="Genomic_DNA"/>
</dbReference>
<evidence type="ECO:0000313" key="4">
    <source>
        <dbReference type="Proteomes" id="UP000482671"/>
    </source>
</evidence>
<dbReference type="Proteomes" id="UP000434916">
    <property type="component" value="Unassembled WGS sequence"/>
</dbReference>
<keyword evidence="3" id="KW-1185">Reference proteome</keyword>
<dbReference type="AlphaFoldDB" id="A0A9Q4WSD8"/>
<accession>A0A9Q4WSD8</accession>
<reference evidence="3 4" key="1">
    <citation type="journal article" date="2019" name="Nat. Med.">
        <title>A library of human gut bacterial isolates paired with longitudinal multiomics data enables mechanistic microbiome research.</title>
        <authorList>
            <person name="Poyet M."/>
            <person name="Groussin M."/>
            <person name="Gibbons S.M."/>
            <person name="Avila-Pacheco J."/>
            <person name="Jiang X."/>
            <person name="Kearney S.M."/>
            <person name="Perrotta A.R."/>
            <person name="Berdy B."/>
            <person name="Zhao S."/>
            <person name="Lieberman T.D."/>
            <person name="Swanson P.K."/>
            <person name="Smith M."/>
            <person name="Roesemann S."/>
            <person name="Alexander J.E."/>
            <person name="Rich S.A."/>
            <person name="Livny J."/>
            <person name="Vlamakis H."/>
            <person name="Clish C."/>
            <person name="Bullock K."/>
            <person name="Deik A."/>
            <person name="Scott J."/>
            <person name="Pierce K.A."/>
            <person name="Xavier R.J."/>
            <person name="Alm E.J."/>
        </authorList>
    </citation>
    <scope>NUCLEOTIDE SEQUENCE [LARGE SCALE GENOMIC DNA]</scope>
    <source>
        <strain evidence="2 4">BIOML-A11</strain>
        <strain evidence="1 3">BIOML-A29</strain>
    </source>
</reference>